<keyword evidence="9" id="KW-1133">Transmembrane helix</keyword>
<comment type="subcellular location">
    <subcellularLocation>
        <location evidence="2">Membrane</location>
    </subcellularLocation>
</comment>
<dbReference type="PANTHER" id="PTHR45453:SF1">
    <property type="entry name" value="PHOSPHATE REGULON SENSOR PROTEIN PHOR"/>
    <property type="match status" value="1"/>
</dbReference>
<evidence type="ECO:0000256" key="5">
    <source>
        <dbReference type="ARBA" id="ARBA00022679"/>
    </source>
</evidence>
<keyword evidence="11" id="KW-0067">ATP-binding</keyword>
<dbReference type="EMBL" id="JARBCY010000052">
    <property type="protein sequence ID" value="MEF3318738.1"/>
    <property type="molecule type" value="Genomic_DNA"/>
</dbReference>
<evidence type="ECO:0000256" key="1">
    <source>
        <dbReference type="ARBA" id="ARBA00000085"/>
    </source>
</evidence>
<dbReference type="EC" id="2.7.13.3" evidence="3"/>
<dbReference type="PANTHER" id="PTHR45453">
    <property type="entry name" value="PHOSPHATE REGULON SENSOR PROTEIN PHOR"/>
    <property type="match status" value="1"/>
</dbReference>
<evidence type="ECO:0000256" key="6">
    <source>
        <dbReference type="ARBA" id="ARBA00022777"/>
    </source>
</evidence>
<dbReference type="SUPFAM" id="SSF55874">
    <property type="entry name" value="ATPase domain of HSP90 chaperone/DNA topoisomerase II/histidine kinase"/>
    <property type="match status" value="1"/>
</dbReference>
<dbReference type="PROSITE" id="PS50109">
    <property type="entry name" value="HIS_KIN"/>
    <property type="match status" value="1"/>
</dbReference>
<dbReference type="Gene3D" id="3.30.450.20">
    <property type="entry name" value="PAS domain"/>
    <property type="match status" value="1"/>
</dbReference>
<dbReference type="InterPro" id="IPR005467">
    <property type="entry name" value="His_kinase_dom"/>
</dbReference>
<proteinExistence type="predicted"/>
<evidence type="ECO:0000256" key="7">
    <source>
        <dbReference type="ARBA" id="ARBA00023012"/>
    </source>
</evidence>
<dbReference type="InterPro" id="IPR050351">
    <property type="entry name" value="BphY/WalK/GraS-like"/>
</dbReference>
<dbReference type="SUPFAM" id="SSF55785">
    <property type="entry name" value="PYP-like sensor domain (PAS domain)"/>
    <property type="match status" value="1"/>
</dbReference>
<keyword evidence="6" id="KW-0418">Kinase</keyword>
<dbReference type="Pfam" id="PF02518">
    <property type="entry name" value="HATPase_c"/>
    <property type="match status" value="1"/>
</dbReference>
<dbReference type="Proteomes" id="UP001328425">
    <property type="component" value="Unassembled WGS sequence"/>
</dbReference>
<keyword evidence="11" id="KW-0547">Nucleotide-binding</keyword>
<dbReference type="SMART" id="SM00388">
    <property type="entry name" value="HisKA"/>
    <property type="match status" value="1"/>
</dbReference>
<dbReference type="InterPro" id="IPR035965">
    <property type="entry name" value="PAS-like_dom_sf"/>
</dbReference>
<organism evidence="11 12">
    <name type="scientific">Peptoniphilus grossensis</name>
    <dbReference type="NCBI Taxonomy" id="1465756"/>
    <lineage>
        <taxon>Bacteria</taxon>
        <taxon>Bacillati</taxon>
        <taxon>Bacillota</taxon>
        <taxon>Tissierellia</taxon>
        <taxon>Tissierellales</taxon>
        <taxon>Peptoniphilaceae</taxon>
        <taxon>Peptoniphilus</taxon>
    </lineage>
</organism>
<dbReference type="InterPro" id="IPR036097">
    <property type="entry name" value="HisK_dim/P_sf"/>
</dbReference>
<dbReference type="InterPro" id="IPR036890">
    <property type="entry name" value="HATPase_C_sf"/>
</dbReference>
<evidence type="ECO:0000256" key="2">
    <source>
        <dbReference type="ARBA" id="ARBA00004370"/>
    </source>
</evidence>
<evidence type="ECO:0000259" key="10">
    <source>
        <dbReference type="PROSITE" id="PS50109"/>
    </source>
</evidence>
<evidence type="ECO:0000256" key="3">
    <source>
        <dbReference type="ARBA" id="ARBA00012438"/>
    </source>
</evidence>
<feature type="transmembrane region" description="Helical" evidence="9">
    <location>
        <begin position="153"/>
        <end position="171"/>
    </location>
</feature>
<dbReference type="GO" id="GO:0005524">
    <property type="term" value="F:ATP binding"/>
    <property type="evidence" value="ECO:0007669"/>
    <property type="project" value="UniProtKB-KW"/>
</dbReference>
<dbReference type="PRINTS" id="PR00344">
    <property type="entry name" value="BCTRLSENSOR"/>
</dbReference>
<evidence type="ECO:0000256" key="8">
    <source>
        <dbReference type="ARBA" id="ARBA00023136"/>
    </source>
</evidence>
<dbReference type="Gene3D" id="1.10.287.130">
    <property type="match status" value="1"/>
</dbReference>
<dbReference type="CDD" id="cd00130">
    <property type="entry name" value="PAS"/>
    <property type="match status" value="1"/>
</dbReference>
<keyword evidence="12" id="KW-1185">Reference proteome</keyword>
<protein>
    <recommendedName>
        <fullName evidence="3">histidine kinase</fullName>
        <ecNumber evidence="3">2.7.13.3</ecNumber>
    </recommendedName>
</protein>
<dbReference type="SMART" id="SM00387">
    <property type="entry name" value="HATPase_c"/>
    <property type="match status" value="1"/>
</dbReference>
<sequence>MKRRFFRYLMGISILTLFLSTIASMFIYYSVYVDRSNKDLSNIVIAMGETLNKIDDDENYLDDVARKKRDFRITLIKEDGDVVYDSSQDAKFLPTHKDRPEVIKAQKNGFAKIERYSNTLSKDLYYVSLRLEDGKVLRVSREMDNLLGAFRKVFPIDILMSLLVFAIATVVSRRLTKKTFEPLNNLNEDLLTIDTDMFPEISPFINKINKQNKTIKDNYREISRERDTIETILKNMKESLIIIDENKNLLSVNNSARELFNSKRDLIGENILNLIRDEDLLKLIDDALMGSSVESITNIGDREFKFYVNPVFEDKKVRGVVILFIDETEEIRALRLREEFSSNVSHELKTPLTSICGFSELLVNGMVDDANKEEFYKLIYDDSKRLLNLIEDIMKISGLESEEAFSREEIKLNELIKDILRAQRNLIDEKNIAVSLEGDGLVYENKTMMWELFANIINNGLKYNKDGGKLDIKISEDEKNYEVSIVDTGIGIPSKDLARIFERFYRVDKSRSRKIGGTGLGLSIVKHVLQSIDGKLEISSKLGMGTSFKVILRKDRMEKY</sequence>
<dbReference type="Pfam" id="PF13596">
    <property type="entry name" value="PAS_10"/>
    <property type="match status" value="1"/>
</dbReference>
<dbReference type="CDD" id="cd00082">
    <property type="entry name" value="HisKA"/>
    <property type="match status" value="1"/>
</dbReference>
<dbReference type="Pfam" id="PF00512">
    <property type="entry name" value="HisKA"/>
    <property type="match status" value="1"/>
</dbReference>
<name>A0ABU7XE84_9FIRM</name>
<dbReference type="SUPFAM" id="SSF47384">
    <property type="entry name" value="Homodimeric domain of signal transducing histidine kinase"/>
    <property type="match status" value="1"/>
</dbReference>
<gene>
    <name evidence="11" type="ORF">PV361_08485</name>
</gene>
<keyword evidence="9" id="KW-0812">Transmembrane</keyword>
<dbReference type="InterPro" id="IPR003661">
    <property type="entry name" value="HisK_dim/P_dom"/>
</dbReference>
<feature type="domain" description="Histidine kinase" evidence="10">
    <location>
        <begin position="343"/>
        <end position="556"/>
    </location>
</feature>
<comment type="caution">
    <text evidence="11">The sequence shown here is derived from an EMBL/GenBank/DDBJ whole genome shotgun (WGS) entry which is preliminary data.</text>
</comment>
<reference evidence="11 12" key="1">
    <citation type="submission" date="2022-11" db="EMBL/GenBank/DDBJ databases">
        <title>The First Case of Preauricular Fistular Abscess Caused by Peptoniphilus grossensis.</title>
        <authorList>
            <person name="Byun J.-H."/>
        </authorList>
    </citation>
    <scope>NUCLEOTIDE SEQUENCE [LARGE SCALE GENOMIC DNA]</scope>
    <source>
        <strain evidence="11 12">GYB008</strain>
    </source>
</reference>
<evidence type="ECO:0000256" key="9">
    <source>
        <dbReference type="SAM" id="Phobius"/>
    </source>
</evidence>
<keyword evidence="7" id="KW-0902">Two-component regulatory system</keyword>
<dbReference type="InterPro" id="IPR003594">
    <property type="entry name" value="HATPase_dom"/>
</dbReference>
<evidence type="ECO:0000256" key="4">
    <source>
        <dbReference type="ARBA" id="ARBA00022553"/>
    </source>
</evidence>
<dbReference type="Gene3D" id="3.30.565.10">
    <property type="entry name" value="Histidine kinase-like ATPase, C-terminal domain"/>
    <property type="match status" value="1"/>
</dbReference>
<evidence type="ECO:0000313" key="12">
    <source>
        <dbReference type="Proteomes" id="UP001328425"/>
    </source>
</evidence>
<dbReference type="InterPro" id="IPR000014">
    <property type="entry name" value="PAS"/>
</dbReference>
<dbReference type="RefSeq" id="WP_332087744.1">
    <property type="nucleotide sequence ID" value="NZ_JARBCY010000052.1"/>
</dbReference>
<comment type="catalytic activity">
    <reaction evidence="1">
        <text>ATP + protein L-histidine = ADP + protein N-phospho-L-histidine.</text>
        <dbReference type="EC" id="2.7.13.3"/>
    </reaction>
</comment>
<feature type="transmembrane region" description="Helical" evidence="9">
    <location>
        <begin position="12"/>
        <end position="31"/>
    </location>
</feature>
<dbReference type="SMART" id="SM00091">
    <property type="entry name" value="PAS"/>
    <property type="match status" value="1"/>
</dbReference>
<keyword evidence="4" id="KW-0597">Phosphoprotein</keyword>
<keyword evidence="8 9" id="KW-0472">Membrane</keyword>
<dbReference type="InterPro" id="IPR004358">
    <property type="entry name" value="Sig_transdc_His_kin-like_C"/>
</dbReference>
<keyword evidence="5" id="KW-0808">Transferase</keyword>
<evidence type="ECO:0000313" key="11">
    <source>
        <dbReference type="EMBL" id="MEF3318738.1"/>
    </source>
</evidence>
<accession>A0ABU7XE84</accession>